<sequence>MNVKYTCNLALKRHVIKMAAVLGVRFHLAGGDQARLRGGENGPSGLTLPLLATCFHRHPEIVREPGLNLSPSPGYACSFKK</sequence>
<dbReference type="AlphaFoldDB" id="A0A0E9VV56"/>
<name>A0A0E9VV56_ANGAN</name>
<proteinExistence type="predicted"/>
<evidence type="ECO:0000313" key="1">
    <source>
        <dbReference type="EMBL" id="JAH81946.1"/>
    </source>
</evidence>
<reference evidence="1" key="2">
    <citation type="journal article" date="2015" name="Fish Shellfish Immunol.">
        <title>Early steps in the European eel (Anguilla anguilla)-Vibrio vulnificus interaction in the gills: Role of the RtxA13 toxin.</title>
        <authorList>
            <person name="Callol A."/>
            <person name="Pajuelo D."/>
            <person name="Ebbesson L."/>
            <person name="Teles M."/>
            <person name="MacKenzie S."/>
            <person name="Amaro C."/>
        </authorList>
    </citation>
    <scope>NUCLEOTIDE SEQUENCE</scope>
</reference>
<reference evidence="1" key="1">
    <citation type="submission" date="2014-11" db="EMBL/GenBank/DDBJ databases">
        <authorList>
            <person name="Amaro Gonzalez C."/>
        </authorList>
    </citation>
    <scope>NUCLEOTIDE SEQUENCE</scope>
</reference>
<organism evidence="1">
    <name type="scientific">Anguilla anguilla</name>
    <name type="common">European freshwater eel</name>
    <name type="synonym">Muraena anguilla</name>
    <dbReference type="NCBI Taxonomy" id="7936"/>
    <lineage>
        <taxon>Eukaryota</taxon>
        <taxon>Metazoa</taxon>
        <taxon>Chordata</taxon>
        <taxon>Craniata</taxon>
        <taxon>Vertebrata</taxon>
        <taxon>Euteleostomi</taxon>
        <taxon>Actinopterygii</taxon>
        <taxon>Neopterygii</taxon>
        <taxon>Teleostei</taxon>
        <taxon>Anguilliformes</taxon>
        <taxon>Anguillidae</taxon>
        <taxon>Anguilla</taxon>
    </lineage>
</organism>
<protein>
    <submittedName>
        <fullName evidence="1">Uncharacterized protein</fullName>
    </submittedName>
</protein>
<accession>A0A0E9VV56</accession>
<dbReference type="EMBL" id="GBXM01026631">
    <property type="protein sequence ID" value="JAH81946.1"/>
    <property type="molecule type" value="Transcribed_RNA"/>
</dbReference>